<dbReference type="GO" id="GO:0005524">
    <property type="term" value="F:ATP binding"/>
    <property type="evidence" value="ECO:0007669"/>
    <property type="project" value="UniProtKB-KW"/>
</dbReference>
<evidence type="ECO:0000313" key="6">
    <source>
        <dbReference type="Proteomes" id="UP000694918"/>
    </source>
</evidence>
<protein>
    <submittedName>
        <fullName evidence="7">DNA mismatch repair protein MSH6-like</fullName>
    </submittedName>
</protein>
<reference evidence="7" key="1">
    <citation type="submission" date="2025-08" db="UniProtKB">
        <authorList>
            <consortium name="RefSeq"/>
        </authorList>
    </citation>
    <scope>IDENTIFICATION</scope>
</reference>
<name>A0AAJ6V7S1_POPEU</name>
<dbReference type="GO" id="GO:0006298">
    <property type="term" value="P:mismatch repair"/>
    <property type="evidence" value="ECO:0007669"/>
    <property type="project" value="InterPro"/>
</dbReference>
<keyword evidence="6" id="KW-1185">Reference proteome</keyword>
<feature type="domain" description="DNA mismatch repair protein MutS core" evidence="4">
    <location>
        <begin position="35"/>
        <end position="294"/>
    </location>
</feature>
<organism evidence="6 7">
    <name type="scientific">Populus euphratica</name>
    <name type="common">Euphrates poplar</name>
    <dbReference type="NCBI Taxonomy" id="75702"/>
    <lineage>
        <taxon>Eukaryota</taxon>
        <taxon>Viridiplantae</taxon>
        <taxon>Streptophyta</taxon>
        <taxon>Embryophyta</taxon>
        <taxon>Tracheophyta</taxon>
        <taxon>Spermatophyta</taxon>
        <taxon>Magnoliopsida</taxon>
        <taxon>eudicotyledons</taxon>
        <taxon>Gunneridae</taxon>
        <taxon>Pentapetalae</taxon>
        <taxon>rosids</taxon>
        <taxon>fabids</taxon>
        <taxon>Malpighiales</taxon>
        <taxon>Salicaceae</taxon>
        <taxon>Saliceae</taxon>
        <taxon>Populus</taxon>
    </lineage>
</organism>
<gene>
    <name evidence="7" type="primary">LOC105138404</name>
</gene>
<dbReference type="PANTHER" id="PTHR11361:SF150">
    <property type="entry name" value="DNA MISMATCH REPAIR PROTEIN MSH6"/>
    <property type="match status" value="1"/>
</dbReference>
<dbReference type="GO" id="GO:0030983">
    <property type="term" value="F:mismatched DNA binding"/>
    <property type="evidence" value="ECO:0007669"/>
    <property type="project" value="InterPro"/>
</dbReference>
<dbReference type="KEGG" id="peu:105138404"/>
<dbReference type="Gene3D" id="3.40.50.300">
    <property type="entry name" value="P-loop containing nucleotide triphosphate hydrolases"/>
    <property type="match status" value="1"/>
</dbReference>
<dbReference type="InterPro" id="IPR036187">
    <property type="entry name" value="DNA_mismatch_repair_MutS_sf"/>
</dbReference>
<dbReference type="SMART" id="SM00533">
    <property type="entry name" value="MUTSd"/>
    <property type="match status" value="1"/>
</dbReference>
<dbReference type="PANTHER" id="PTHR11361">
    <property type="entry name" value="DNA MISMATCH REPAIR PROTEIN MUTS FAMILY MEMBER"/>
    <property type="match status" value="1"/>
</dbReference>
<dbReference type="Gene3D" id="1.10.1420.10">
    <property type="match status" value="4"/>
</dbReference>
<evidence type="ECO:0000256" key="3">
    <source>
        <dbReference type="ARBA" id="ARBA00023125"/>
    </source>
</evidence>
<dbReference type="SMART" id="SM00534">
    <property type="entry name" value="MUTSac"/>
    <property type="match status" value="1"/>
</dbReference>
<keyword evidence="2" id="KW-0067">ATP-binding</keyword>
<evidence type="ECO:0000256" key="2">
    <source>
        <dbReference type="ARBA" id="ARBA00022840"/>
    </source>
</evidence>
<keyword evidence="3" id="KW-0238">DNA-binding</keyword>
<sequence>MLKEIPGDQRARNVWTTKAAGHGEAGQNHNTPVRAEKNKIKPVLNEKTDAVTSFDQMKKSSQTRKFAVDYQTQFYTRVDAAKKQLQEFIFALCGCELEAQACSSLAVILENVESGRLHHLLTPGKDLPDILPILKHFKSAFDWVEANNSGRKIPHESVDVEYDSACERVKEVESSLARHLKEQQKLLGDTSGFYRYWTPSIKKFLGELSQVECEKESALKSILQRLIVCFCKYHDKWRQLVSATAGLDVLISLAIASDFYEGPAYCPTIAGSSLSGEVPCLSEKKLGHPVLRSDSLGKGAFVPNDISIGASGCASFILLTGPNMGGKSTLLRQVCLAVILAQIGADVPAERFELSPVDRIFVRMGAKDHILAG</sequence>
<feature type="domain" description="DNA mismatch repair proteins mutS family" evidence="5">
    <location>
        <begin position="314"/>
        <end position="373"/>
    </location>
</feature>
<dbReference type="GO" id="GO:0005634">
    <property type="term" value="C:nucleus"/>
    <property type="evidence" value="ECO:0007669"/>
    <property type="project" value="TreeGrafter"/>
</dbReference>
<dbReference type="Pfam" id="PF00488">
    <property type="entry name" value="MutS_V"/>
    <property type="match status" value="1"/>
</dbReference>
<dbReference type="InterPro" id="IPR027417">
    <property type="entry name" value="P-loop_NTPase"/>
</dbReference>
<dbReference type="RefSeq" id="XP_011042763.1">
    <property type="nucleotide sequence ID" value="XM_011044461.1"/>
</dbReference>
<dbReference type="SUPFAM" id="SSF48334">
    <property type="entry name" value="DNA repair protein MutS, domain III"/>
    <property type="match status" value="1"/>
</dbReference>
<dbReference type="AlphaFoldDB" id="A0AAJ6V7S1"/>
<accession>A0AAJ6V7S1</accession>
<proteinExistence type="predicted"/>
<dbReference type="SUPFAM" id="SSF52540">
    <property type="entry name" value="P-loop containing nucleoside triphosphate hydrolases"/>
    <property type="match status" value="1"/>
</dbReference>
<dbReference type="InterPro" id="IPR000432">
    <property type="entry name" value="DNA_mismatch_repair_MutS_C"/>
</dbReference>
<keyword evidence="1" id="KW-0547">Nucleotide-binding</keyword>
<evidence type="ECO:0000259" key="5">
    <source>
        <dbReference type="SMART" id="SM00534"/>
    </source>
</evidence>
<dbReference type="Proteomes" id="UP000694918">
    <property type="component" value="Unplaced"/>
</dbReference>
<dbReference type="InterPro" id="IPR007696">
    <property type="entry name" value="DNA_mismatch_repair_MutS_core"/>
</dbReference>
<evidence type="ECO:0000259" key="4">
    <source>
        <dbReference type="SMART" id="SM00533"/>
    </source>
</evidence>
<dbReference type="InterPro" id="IPR045076">
    <property type="entry name" value="MutS"/>
</dbReference>
<evidence type="ECO:0000313" key="7">
    <source>
        <dbReference type="RefSeq" id="XP_011042763.1"/>
    </source>
</evidence>
<dbReference type="GeneID" id="105138404"/>
<evidence type="ECO:0000256" key="1">
    <source>
        <dbReference type="ARBA" id="ARBA00022741"/>
    </source>
</evidence>
<dbReference type="GO" id="GO:0140664">
    <property type="term" value="F:ATP-dependent DNA damage sensor activity"/>
    <property type="evidence" value="ECO:0007669"/>
    <property type="project" value="InterPro"/>
</dbReference>